<evidence type="ECO:0000313" key="1">
    <source>
        <dbReference type="EMBL" id="VDK68277.1"/>
    </source>
</evidence>
<dbReference type="AlphaFoldDB" id="A0A183DK69"/>
<name>A0A183DK69_9BILA</name>
<dbReference type="WBParaSite" id="GPUH_0000912001-mRNA-1">
    <property type="protein sequence ID" value="GPUH_0000912001-mRNA-1"/>
    <property type="gene ID" value="GPUH_0000912001"/>
</dbReference>
<gene>
    <name evidence="1" type="ORF">GPUH_LOCUS9112</name>
</gene>
<protein>
    <submittedName>
        <fullName evidence="1 3">Uncharacterized protein</fullName>
    </submittedName>
</protein>
<sequence length="73" mass="8053">MVDADEEKGRSESVEVFFAGSTIRALGNKCNSNSSSNLKTALYDNCLYEVVNSQNNNNLYSKPVKKCPIVTDM</sequence>
<accession>A0A183DK69</accession>
<evidence type="ECO:0000313" key="2">
    <source>
        <dbReference type="Proteomes" id="UP000271098"/>
    </source>
</evidence>
<proteinExistence type="predicted"/>
<evidence type="ECO:0000313" key="3">
    <source>
        <dbReference type="WBParaSite" id="GPUH_0000912001-mRNA-1"/>
    </source>
</evidence>
<organism evidence="3">
    <name type="scientific">Gongylonema pulchrum</name>
    <dbReference type="NCBI Taxonomy" id="637853"/>
    <lineage>
        <taxon>Eukaryota</taxon>
        <taxon>Metazoa</taxon>
        <taxon>Ecdysozoa</taxon>
        <taxon>Nematoda</taxon>
        <taxon>Chromadorea</taxon>
        <taxon>Rhabditida</taxon>
        <taxon>Spirurina</taxon>
        <taxon>Spiruromorpha</taxon>
        <taxon>Spiruroidea</taxon>
        <taxon>Gongylonematidae</taxon>
        <taxon>Gongylonema</taxon>
    </lineage>
</organism>
<dbReference type="Proteomes" id="UP000271098">
    <property type="component" value="Unassembled WGS sequence"/>
</dbReference>
<reference evidence="1 2" key="2">
    <citation type="submission" date="2018-11" db="EMBL/GenBank/DDBJ databases">
        <authorList>
            <consortium name="Pathogen Informatics"/>
        </authorList>
    </citation>
    <scope>NUCLEOTIDE SEQUENCE [LARGE SCALE GENOMIC DNA]</scope>
</reference>
<reference evidence="3" key="1">
    <citation type="submission" date="2016-06" db="UniProtKB">
        <authorList>
            <consortium name="WormBaseParasite"/>
        </authorList>
    </citation>
    <scope>IDENTIFICATION</scope>
</reference>
<keyword evidence="2" id="KW-1185">Reference proteome</keyword>
<dbReference type="EMBL" id="UYRT01028735">
    <property type="protein sequence ID" value="VDK68277.1"/>
    <property type="molecule type" value="Genomic_DNA"/>
</dbReference>